<evidence type="ECO:0000313" key="4">
    <source>
        <dbReference type="Proteomes" id="UP000199054"/>
    </source>
</evidence>
<sequence length="149" mass="16504">MLSRDYRDIAGGVLLIVFGGWVVWYSTSHYELGTFRRMAPGMFPMMLGIILALFGAAIAIPAFFRAGPKPEIRIWTPLFVLAGVGAFAILVRPFGLIPAILGVTIISSLAELKVRPISLFLLCLSLCLIAWLTFRVGLGLPMPMYRWPY</sequence>
<reference evidence="3 4" key="1">
    <citation type="submission" date="2016-10" db="EMBL/GenBank/DDBJ databases">
        <authorList>
            <person name="de Groot N.N."/>
        </authorList>
    </citation>
    <scope>NUCLEOTIDE SEQUENCE [LARGE SCALE GENOMIC DNA]</scope>
    <source>
        <strain evidence="3 4">DSM 8512</strain>
    </source>
</reference>
<dbReference type="Proteomes" id="UP000199054">
    <property type="component" value="Unassembled WGS sequence"/>
</dbReference>
<evidence type="ECO:0000313" key="3">
    <source>
        <dbReference type="EMBL" id="SEO00656.1"/>
    </source>
</evidence>
<dbReference type="Pfam" id="PF07331">
    <property type="entry name" value="TctB"/>
    <property type="match status" value="1"/>
</dbReference>
<dbReference type="InterPro" id="IPR009936">
    <property type="entry name" value="DUF1468"/>
</dbReference>
<dbReference type="STRING" id="34002.SAMN04489859_10289"/>
<dbReference type="OrthoDB" id="5186924at2"/>
<feature type="domain" description="DUF1468" evidence="2">
    <location>
        <begin position="10"/>
        <end position="143"/>
    </location>
</feature>
<feature type="transmembrane region" description="Helical" evidence="1">
    <location>
        <begin position="117"/>
        <end position="138"/>
    </location>
</feature>
<proteinExistence type="predicted"/>
<evidence type="ECO:0000256" key="1">
    <source>
        <dbReference type="SAM" id="Phobius"/>
    </source>
</evidence>
<gene>
    <name evidence="3" type="ORF">SAMN04489859_10289</name>
</gene>
<protein>
    <submittedName>
        <fullName evidence="3">Tripartite tricarboxylate transporter TctB family protein</fullName>
    </submittedName>
</protein>
<feature type="transmembrane region" description="Helical" evidence="1">
    <location>
        <begin position="9"/>
        <end position="26"/>
    </location>
</feature>
<keyword evidence="4" id="KW-1185">Reference proteome</keyword>
<accession>A0A1H8L756</accession>
<keyword evidence="1" id="KW-0472">Membrane</keyword>
<dbReference type="AlphaFoldDB" id="A0A1H8L756"/>
<feature type="transmembrane region" description="Helical" evidence="1">
    <location>
        <begin position="78"/>
        <end position="105"/>
    </location>
</feature>
<name>A0A1H8L756_9RHOB</name>
<keyword evidence="1" id="KW-0812">Transmembrane</keyword>
<organism evidence="3 4">
    <name type="scientific">Paracoccus alcaliphilus</name>
    <dbReference type="NCBI Taxonomy" id="34002"/>
    <lineage>
        <taxon>Bacteria</taxon>
        <taxon>Pseudomonadati</taxon>
        <taxon>Pseudomonadota</taxon>
        <taxon>Alphaproteobacteria</taxon>
        <taxon>Rhodobacterales</taxon>
        <taxon>Paracoccaceae</taxon>
        <taxon>Paracoccus</taxon>
    </lineage>
</organism>
<dbReference type="RefSeq" id="WP_090614808.1">
    <property type="nucleotide sequence ID" value="NZ_CP067124.1"/>
</dbReference>
<feature type="transmembrane region" description="Helical" evidence="1">
    <location>
        <begin position="46"/>
        <end position="66"/>
    </location>
</feature>
<keyword evidence="1" id="KW-1133">Transmembrane helix</keyword>
<evidence type="ECO:0000259" key="2">
    <source>
        <dbReference type="Pfam" id="PF07331"/>
    </source>
</evidence>
<dbReference type="EMBL" id="FODE01000028">
    <property type="protein sequence ID" value="SEO00656.1"/>
    <property type="molecule type" value="Genomic_DNA"/>
</dbReference>